<reference evidence="1 2" key="1">
    <citation type="submission" date="2024-10" db="EMBL/GenBank/DDBJ databases">
        <authorList>
            <person name="Yibar A."/>
            <person name="Saticioglu I.B."/>
            <person name="Duman M."/>
            <person name="Ajmi N."/>
            <person name="Gurler F."/>
            <person name="Ay H."/>
            <person name="Onuk E."/>
            <person name="Guler S."/>
            <person name="Romalde J.L."/>
        </authorList>
    </citation>
    <scope>NUCLEOTIDE SEQUENCE [LARGE SCALE GENOMIC DNA]</scope>
    <source>
        <strain evidence="1 2">1-TCBS-A</strain>
    </source>
</reference>
<organism evidence="1 2">
    <name type="scientific">Vibrio jasicida</name>
    <dbReference type="NCBI Taxonomy" id="766224"/>
    <lineage>
        <taxon>Bacteria</taxon>
        <taxon>Pseudomonadati</taxon>
        <taxon>Pseudomonadota</taxon>
        <taxon>Gammaproteobacteria</taxon>
        <taxon>Vibrionales</taxon>
        <taxon>Vibrionaceae</taxon>
        <taxon>Vibrio</taxon>
    </lineage>
</organism>
<dbReference type="RefSeq" id="WP_394633243.1">
    <property type="nucleotide sequence ID" value="NZ_JBIHSE010000005.1"/>
</dbReference>
<sequence length="141" mass="15276">MIPSVISCSVSSVVEKVVNKAKSESVDASKDFSELTKDEKNHVIKLLRAQGVPQAKIAESIGISAPAVSQRLKRIDERPNQTENSAHTLEGLSKVASLYDAGFSDDAIAGLYQESDIEITAQDISSFRKVYYATSNLTSKL</sequence>
<evidence type="ECO:0000313" key="2">
    <source>
        <dbReference type="Proteomes" id="UP001607221"/>
    </source>
</evidence>
<comment type="caution">
    <text evidence="1">The sequence shown here is derived from an EMBL/GenBank/DDBJ whole genome shotgun (WGS) entry which is preliminary data.</text>
</comment>
<dbReference type="EMBL" id="JBIHSE010000005">
    <property type="protein sequence ID" value="MFH0274943.1"/>
    <property type="molecule type" value="Genomic_DNA"/>
</dbReference>
<gene>
    <name evidence="1" type="ORF">ACGRHZ_27105</name>
</gene>
<keyword evidence="2" id="KW-1185">Reference proteome</keyword>
<accession>A0ABW7JFK1</accession>
<dbReference type="Gene3D" id="1.10.10.60">
    <property type="entry name" value="Homeodomain-like"/>
    <property type="match status" value="1"/>
</dbReference>
<name>A0ABW7JFK1_9VIBR</name>
<protein>
    <submittedName>
        <fullName evidence="1">Helix-turn-helix transcriptional regulator</fullName>
    </submittedName>
</protein>
<dbReference type="Proteomes" id="UP001607221">
    <property type="component" value="Unassembled WGS sequence"/>
</dbReference>
<proteinExistence type="predicted"/>
<evidence type="ECO:0000313" key="1">
    <source>
        <dbReference type="EMBL" id="MFH0274943.1"/>
    </source>
</evidence>